<dbReference type="EMBL" id="WKJK01000031">
    <property type="protein sequence ID" value="MRW94583.1"/>
    <property type="molecule type" value="Genomic_DNA"/>
</dbReference>
<evidence type="ECO:0000313" key="2">
    <source>
        <dbReference type="Proteomes" id="UP000433309"/>
    </source>
</evidence>
<reference evidence="1 2" key="1">
    <citation type="submission" date="2019-11" db="EMBL/GenBank/DDBJ databases">
        <title>Novel species isolated from a subtropical stream in China.</title>
        <authorList>
            <person name="Lu H."/>
        </authorList>
    </citation>
    <scope>NUCLEOTIDE SEQUENCE [LARGE SCALE GENOMIC DNA]</scope>
    <source>
        <strain evidence="1 2">FT80W</strain>
    </source>
</reference>
<protein>
    <submittedName>
        <fullName evidence="1">Uncharacterized protein</fullName>
    </submittedName>
</protein>
<evidence type="ECO:0000313" key="1">
    <source>
        <dbReference type="EMBL" id="MRW94583.1"/>
    </source>
</evidence>
<accession>A0A6I2L9R2</accession>
<gene>
    <name evidence="1" type="ORF">GJ699_31910</name>
</gene>
<dbReference type="Proteomes" id="UP000433309">
    <property type="component" value="Unassembled WGS sequence"/>
</dbReference>
<comment type="caution">
    <text evidence="1">The sequence shown here is derived from an EMBL/GenBank/DDBJ whole genome shotgun (WGS) entry which is preliminary data.</text>
</comment>
<dbReference type="RefSeq" id="WP_154383456.1">
    <property type="nucleotide sequence ID" value="NZ_WKJK01000031.1"/>
</dbReference>
<sequence length="82" mass="8858">MGQRLKEAEQSGGPAAKDAVLSTYTAAVRNNGAATVADFFRKGEKMEVCLRVIGLMDGGAFDIKPGTPMHPELQALVQYFER</sequence>
<proteinExistence type="predicted"/>
<dbReference type="AlphaFoldDB" id="A0A6I2L9R2"/>
<keyword evidence="2" id="KW-1185">Reference proteome</keyword>
<name>A0A6I2L9R2_9BURK</name>
<organism evidence="1 2">
    <name type="scientific">Duganella guangzhouensis</name>
    <dbReference type="NCBI Taxonomy" id="2666084"/>
    <lineage>
        <taxon>Bacteria</taxon>
        <taxon>Pseudomonadati</taxon>
        <taxon>Pseudomonadota</taxon>
        <taxon>Betaproteobacteria</taxon>
        <taxon>Burkholderiales</taxon>
        <taxon>Oxalobacteraceae</taxon>
        <taxon>Telluria group</taxon>
        <taxon>Duganella</taxon>
    </lineage>
</organism>